<evidence type="ECO:0000259" key="2">
    <source>
        <dbReference type="Pfam" id="PF11638"/>
    </source>
</evidence>
<name>A0A382PBK0_9ZZZZ</name>
<dbReference type="GO" id="GO:0003688">
    <property type="term" value="F:DNA replication origin binding"/>
    <property type="evidence" value="ECO:0007669"/>
    <property type="project" value="TreeGrafter"/>
</dbReference>
<dbReference type="SUPFAM" id="SSF52540">
    <property type="entry name" value="P-loop containing nucleoside triphosphate hydrolases"/>
    <property type="match status" value="1"/>
</dbReference>
<proteinExistence type="predicted"/>
<dbReference type="InterPro" id="IPR013317">
    <property type="entry name" value="DnaA_dom"/>
</dbReference>
<dbReference type="Pfam" id="PF00308">
    <property type="entry name" value="Bac_DnaA"/>
    <property type="match status" value="1"/>
</dbReference>
<gene>
    <name evidence="3" type="ORF">METZ01_LOCUS322156</name>
</gene>
<dbReference type="AlphaFoldDB" id="A0A382PBK0"/>
<dbReference type="GO" id="GO:0005886">
    <property type="term" value="C:plasma membrane"/>
    <property type="evidence" value="ECO:0007669"/>
    <property type="project" value="TreeGrafter"/>
</dbReference>
<feature type="domain" description="Chromosomal replication initiator protein DnaA ATPAse" evidence="1">
    <location>
        <begin position="122"/>
        <end position="179"/>
    </location>
</feature>
<dbReference type="PANTHER" id="PTHR30050:SF2">
    <property type="entry name" value="CHROMOSOMAL REPLICATION INITIATOR PROTEIN DNAA"/>
    <property type="match status" value="1"/>
</dbReference>
<sequence length="179" mass="20448">MNNPANLSADEISVTKEDLWGKCLLYIKDRIQEQAFQTWFDGIIATSLNEEEITLQVPNQFHYEWLESKYRHLIDNALKEYAEHPLIVNYSVVISDKNIEEIPTLTSKEKPVPPGYQRKSQLNSRYIFENFIEGKSNQFAKAASFSVAETPGQTPYNPLLIYSNPGLGKTHLLQAIGNK</sequence>
<accession>A0A382PBK0</accession>
<organism evidence="3">
    <name type="scientific">marine metagenome</name>
    <dbReference type="NCBI Taxonomy" id="408172"/>
    <lineage>
        <taxon>unclassified sequences</taxon>
        <taxon>metagenomes</taxon>
        <taxon>ecological metagenomes</taxon>
    </lineage>
</organism>
<dbReference type="GO" id="GO:0006270">
    <property type="term" value="P:DNA replication initiation"/>
    <property type="evidence" value="ECO:0007669"/>
    <property type="project" value="TreeGrafter"/>
</dbReference>
<dbReference type="InterPro" id="IPR024633">
    <property type="entry name" value="DnaA_N_dom"/>
</dbReference>
<feature type="domain" description="DnaA N-terminal" evidence="2">
    <location>
        <begin position="18"/>
        <end position="79"/>
    </location>
</feature>
<reference evidence="3" key="1">
    <citation type="submission" date="2018-05" db="EMBL/GenBank/DDBJ databases">
        <authorList>
            <person name="Lanie J.A."/>
            <person name="Ng W.-L."/>
            <person name="Kazmierczak K.M."/>
            <person name="Andrzejewski T.M."/>
            <person name="Davidsen T.M."/>
            <person name="Wayne K.J."/>
            <person name="Tettelin H."/>
            <person name="Glass J.I."/>
            <person name="Rusch D."/>
            <person name="Podicherti R."/>
            <person name="Tsui H.-C.T."/>
            <person name="Winkler M.E."/>
        </authorList>
    </citation>
    <scope>NUCLEOTIDE SEQUENCE</scope>
</reference>
<feature type="non-terminal residue" evidence="3">
    <location>
        <position position="179"/>
    </location>
</feature>
<protein>
    <recommendedName>
        <fullName evidence="4">Chromosomal replication initiator protein DnaA domain-containing protein</fullName>
    </recommendedName>
</protein>
<dbReference type="Gene3D" id="3.30.300.180">
    <property type="match status" value="1"/>
</dbReference>
<dbReference type="EMBL" id="UINC01105399">
    <property type="protein sequence ID" value="SVC69302.1"/>
    <property type="molecule type" value="Genomic_DNA"/>
</dbReference>
<evidence type="ECO:0008006" key="4">
    <source>
        <dbReference type="Google" id="ProtNLM"/>
    </source>
</evidence>
<dbReference type="PANTHER" id="PTHR30050">
    <property type="entry name" value="CHROMOSOMAL REPLICATION INITIATOR PROTEIN DNAA"/>
    <property type="match status" value="1"/>
</dbReference>
<evidence type="ECO:0000313" key="3">
    <source>
        <dbReference type="EMBL" id="SVC69302.1"/>
    </source>
</evidence>
<dbReference type="Gene3D" id="3.40.50.300">
    <property type="entry name" value="P-loop containing nucleotide triphosphate hydrolases"/>
    <property type="match status" value="1"/>
</dbReference>
<dbReference type="InterPro" id="IPR027417">
    <property type="entry name" value="P-loop_NTPase"/>
</dbReference>
<evidence type="ECO:0000259" key="1">
    <source>
        <dbReference type="Pfam" id="PF00308"/>
    </source>
</evidence>
<dbReference type="Pfam" id="PF11638">
    <property type="entry name" value="DnaA_N"/>
    <property type="match status" value="1"/>
</dbReference>
<dbReference type="InterPro" id="IPR038454">
    <property type="entry name" value="DnaA_N_sf"/>
</dbReference>